<dbReference type="EMBL" id="FM211192">
    <property type="protein sequence ID" value="CAR71371.1"/>
    <property type="molecule type" value="Genomic_DNA"/>
</dbReference>
<dbReference type="Pfam" id="PF10825">
    <property type="entry name" value="DUF2752"/>
    <property type="match status" value="1"/>
</dbReference>
<evidence type="ECO:0000313" key="3">
    <source>
        <dbReference type="Proteomes" id="UP000006900"/>
    </source>
</evidence>
<keyword evidence="1" id="KW-1133">Transmembrane helix</keyword>
<protein>
    <submittedName>
        <fullName evidence="2">Conserved membrane protein</fullName>
    </submittedName>
</protein>
<organism evidence="2 3">
    <name type="scientific">Mycobacterium leprae (strain Br4923)</name>
    <dbReference type="NCBI Taxonomy" id="561304"/>
    <lineage>
        <taxon>Bacteria</taxon>
        <taxon>Bacillati</taxon>
        <taxon>Actinomycetota</taxon>
        <taxon>Actinomycetes</taxon>
        <taxon>Mycobacteriales</taxon>
        <taxon>Mycobacteriaceae</taxon>
        <taxon>Mycobacterium</taxon>
    </lineage>
</organism>
<dbReference type="AlphaFoldDB" id="A0A0H3MV66"/>
<proteinExistence type="predicted"/>
<keyword evidence="1" id="KW-0472">Membrane</keyword>
<keyword evidence="1" id="KW-0812">Transmembrane</keyword>
<name>A0A0H3MV66_MYCLB</name>
<dbReference type="KEGG" id="mlb:MLBr01276"/>
<evidence type="ECO:0000256" key="1">
    <source>
        <dbReference type="SAM" id="Phobius"/>
    </source>
</evidence>
<dbReference type="InterPro" id="IPR021215">
    <property type="entry name" value="DUF2752"/>
</dbReference>
<accession>A0A0H3MV66</accession>
<evidence type="ECO:0000313" key="2">
    <source>
        <dbReference type="EMBL" id="CAR71371.1"/>
    </source>
</evidence>
<feature type="transmembrane region" description="Helical" evidence="1">
    <location>
        <begin position="21"/>
        <end position="41"/>
    </location>
</feature>
<dbReference type="Proteomes" id="UP000006900">
    <property type="component" value="Chromosome"/>
</dbReference>
<gene>
    <name evidence="2" type="ordered locus">MLBr01276</name>
</gene>
<feature type="transmembrane region" description="Helical" evidence="1">
    <location>
        <begin position="111"/>
        <end position="131"/>
    </location>
</feature>
<sequence>MELNQVSRAAQQRRQQDPHRRLYGVAGSGLLLAGAFGYIGFVDPHNADLVYPLCLFKLLTGWNCPFCGGLRLMHDLLHGDLAASVSDNVFLLVGIPVLVGWVVLRRRLGQSVLPTVALLTITVASIVWTVLRNVPGFPLVPTVYSG</sequence>
<feature type="transmembrane region" description="Helical" evidence="1">
    <location>
        <begin position="81"/>
        <end position="104"/>
    </location>
</feature>
<dbReference type="HOGENOM" id="CLU_098258_1_0_11"/>
<reference evidence="2 3" key="1">
    <citation type="journal article" date="2009" name="Nat. Genet.">
        <title>Comparative genomic and phylogeographic analysis of Mycobacterium leprae.</title>
        <authorList>
            <person name="Monot M."/>
            <person name="Honore N."/>
            <person name="Garnier T."/>
            <person name="Zidane N."/>
            <person name="Sherafi D."/>
            <person name="Paniz-Mondolfi A."/>
            <person name="Matsuoka M."/>
            <person name="Taylor G.M."/>
            <person name="Donoghue H.D."/>
            <person name="Bouwman A."/>
            <person name="Mays S."/>
            <person name="Watson C."/>
            <person name="Lockwood D."/>
            <person name="Khamispour A."/>
            <person name="Dowlati Y."/>
            <person name="Jianping S."/>
            <person name="Rea T.H."/>
            <person name="Vera-Cabrera L."/>
            <person name="Stefani M.M."/>
            <person name="Banu S."/>
            <person name="Macdonald M."/>
            <person name="Sapkota B.R."/>
            <person name="Spencer J.S."/>
            <person name="Thomas J."/>
            <person name="Harshman K."/>
            <person name="Singh P."/>
            <person name="Busso P."/>
            <person name="Gattiker A."/>
            <person name="Rougemont J."/>
            <person name="Brennan P.J."/>
            <person name="Cole S.T."/>
        </authorList>
    </citation>
    <scope>NUCLEOTIDE SEQUENCE [LARGE SCALE GENOMIC DNA]</scope>
    <source>
        <strain evidence="3">Br4923</strain>
    </source>
</reference>